<evidence type="ECO:0000313" key="1">
    <source>
        <dbReference type="EMBL" id="OHA32207.1"/>
    </source>
</evidence>
<comment type="caution">
    <text evidence="1">The sequence shown here is derived from an EMBL/GenBank/DDBJ whole genome shotgun (WGS) entry which is preliminary data.</text>
</comment>
<reference evidence="1 2" key="1">
    <citation type="journal article" date="2016" name="Nat. Commun.">
        <title>Thousands of microbial genomes shed light on interconnected biogeochemical processes in an aquifer system.</title>
        <authorList>
            <person name="Anantharaman K."/>
            <person name="Brown C.T."/>
            <person name="Hug L.A."/>
            <person name="Sharon I."/>
            <person name="Castelle C.J."/>
            <person name="Probst A.J."/>
            <person name="Thomas B.C."/>
            <person name="Singh A."/>
            <person name="Wilkins M.J."/>
            <person name="Karaoz U."/>
            <person name="Brodie E.L."/>
            <person name="Williams K.H."/>
            <person name="Hubbard S.S."/>
            <person name="Banfield J.F."/>
        </authorList>
    </citation>
    <scope>NUCLEOTIDE SEQUENCE [LARGE SCALE GENOMIC DNA]</scope>
</reference>
<dbReference type="EMBL" id="MHRX01000051">
    <property type="protein sequence ID" value="OHA32207.1"/>
    <property type="molecule type" value="Genomic_DNA"/>
</dbReference>
<dbReference type="AlphaFoldDB" id="A0A1G2N7R7"/>
<evidence type="ECO:0000313" key="2">
    <source>
        <dbReference type="Proteomes" id="UP000176221"/>
    </source>
</evidence>
<gene>
    <name evidence="1" type="ORF">A2928_00965</name>
</gene>
<name>A0A1G2N7R7_9BACT</name>
<proteinExistence type="predicted"/>
<dbReference type="STRING" id="1802319.A2928_00965"/>
<organism evidence="1 2">
    <name type="scientific">Candidatus Taylorbacteria bacterium RIFCSPLOWO2_01_FULL_45_15b</name>
    <dbReference type="NCBI Taxonomy" id="1802319"/>
    <lineage>
        <taxon>Bacteria</taxon>
        <taxon>Candidatus Tayloriibacteriota</taxon>
    </lineage>
</organism>
<sequence>MEPRHEGEMSDAQRALDWNIAQAEASVTAEDYTSLSDHIEAVEQGLEGIADETEKTKVQDKIDAWKMLISSVSGEGDSNMNYLERHL</sequence>
<dbReference type="Proteomes" id="UP000176221">
    <property type="component" value="Unassembled WGS sequence"/>
</dbReference>
<accession>A0A1G2N7R7</accession>
<protein>
    <submittedName>
        <fullName evidence="1">Uncharacterized protein</fullName>
    </submittedName>
</protein>